<dbReference type="Proteomes" id="UP000053237">
    <property type="component" value="Unassembled WGS sequence"/>
</dbReference>
<organism evidence="1 2">
    <name type="scientific">Albugo candida</name>
    <dbReference type="NCBI Taxonomy" id="65357"/>
    <lineage>
        <taxon>Eukaryota</taxon>
        <taxon>Sar</taxon>
        <taxon>Stramenopiles</taxon>
        <taxon>Oomycota</taxon>
        <taxon>Peronosporomycetes</taxon>
        <taxon>Albuginales</taxon>
        <taxon>Albuginaceae</taxon>
        <taxon>Albugo</taxon>
    </lineage>
</organism>
<proteinExistence type="predicted"/>
<keyword evidence="2" id="KW-1185">Reference proteome</keyword>
<dbReference type="AlphaFoldDB" id="A0A024GNX3"/>
<sequence length="143" mass="17274">MTAEFRFHPLWTGAFVLFQYHFLKRVSILELLIAPVCFDRSKKSFFSLLFGIRCDRTEHVLYRFLFQQKSYRLRVTLPISHNAHDPTYDVEHSTLLLEDSTYKSEYLRSDMKIHQSAKVWHHFISKLRDIFQSEDVNRHNETY</sequence>
<evidence type="ECO:0000313" key="2">
    <source>
        <dbReference type="Proteomes" id="UP000053237"/>
    </source>
</evidence>
<name>A0A024GNX3_9STRA</name>
<dbReference type="InParanoid" id="A0A024GNX3"/>
<protein>
    <submittedName>
        <fullName evidence="1">Uncharacterized protein</fullName>
    </submittedName>
</protein>
<accession>A0A024GNX3</accession>
<comment type="caution">
    <text evidence="1">The sequence shown here is derived from an EMBL/GenBank/DDBJ whole genome shotgun (WGS) entry which is preliminary data.</text>
</comment>
<reference evidence="1 2" key="1">
    <citation type="submission" date="2012-05" db="EMBL/GenBank/DDBJ databases">
        <title>Recombination and specialization in a pathogen metapopulation.</title>
        <authorList>
            <person name="Gardiner A."/>
            <person name="Kemen E."/>
            <person name="Schultz-Larsen T."/>
            <person name="MacLean D."/>
            <person name="Van Oosterhout C."/>
            <person name="Jones J.D.G."/>
        </authorList>
    </citation>
    <scope>NUCLEOTIDE SEQUENCE [LARGE SCALE GENOMIC DNA]</scope>
    <source>
        <strain evidence="1 2">Ac Nc2</strain>
    </source>
</reference>
<dbReference type="EMBL" id="CAIX01000227">
    <property type="protein sequence ID" value="CCI48476.1"/>
    <property type="molecule type" value="Genomic_DNA"/>
</dbReference>
<evidence type="ECO:0000313" key="1">
    <source>
        <dbReference type="EMBL" id="CCI48476.1"/>
    </source>
</evidence>
<gene>
    <name evidence="1" type="ORF">BN9_096060</name>
</gene>